<evidence type="ECO:0000256" key="2">
    <source>
        <dbReference type="ARBA" id="ARBA00022741"/>
    </source>
</evidence>
<keyword evidence="3" id="KW-0067">ATP-binding</keyword>
<dbReference type="HOGENOM" id="CLU_008341_1_0_9"/>
<dbReference type="InterPro" id="IPR043964">
    <property type="entry name" value="P-loop_TraG"/>
</dbReference>
<dbReference type="CDD" id="cd00267">
    <property type="entry name" value="ABC_ATPase"/>
    <property type="match status" value="1"/>
</dbReference>
<name>K9CZG1_9FIRM</name>
<sequence>MAKTGKIADLVTWLLMTNNGVVINNNGTIQKTFVYEAQDTTSMTDEELSSYTSDINMALRRLKSNYMLFFEMQKVKDEDYLEITDENKLQAEFDTERKERINQRSFKLKYFLTVVYKQPPTAYEKLNNAIDADNKTLANIAKQTLKDIVNVFNPRVSMETIEAGAEQYRANLSKVEENFLDDTEEFIGLLQRKFVNIRALNKQETLSYLHSTISDTWHTVKTDINAYITEQLSDSTFLGGREPKLGKYYLGIIGVKDLPTEVYADIFDELRNFKSEFRYCVRYIALGINQAKQEALNLQKNHRQRSKNPITLVLEAVFNKESGKVDEAALLDADEAGEVYLNIESGAAGAGYMSLNFILFNENKEILKEELNSLRQIINGKDFVAFIEKDNSTAAWLSTIPSCYEFNVRRYLVHSLTLAACAPLCTLWEGQKKNKHLNAPALLKCKTRESLPFYLSLHVDDIGHTFIAGPTGSGKSVLLNTIAAHFQKYPNARVFIFDKGSSSRVLTEAMGGNFYNLLVDTDSISFQPLARIEDSNEQSFIVEWLHAYGESLNVSIDNEDRTVLENALKTVAEQPLNSRTLTVLATAVQSEKWRSILRTLLMPDKEDSYSGGLYGQLFDNNVDKFGEGRWQAFEMDKLMQNERIVGLTLDYLFHRIESTLTGDPTLIILDECWLFLDHPAFRKKIEDYIRTLRKANASIIMATQNLTDISGNMLNIVTSSNVQTKILLANRTITDPEMYYKFGLNDQEIKIIMSMQPKGEYYYKSPLGSRVFDLGLLNEVVDPNKKKTIESIFVTATDVSEQRKAIEIGNEVKHDPKAFIKAWKEYKF</sequence>
<feature type="domain" description="AAA+ ATPase" evidence="5">
    <location>
        <begin position="461"/>
        <end position="727"/>
    </location>
</feature>
<dbReference type="RefSeq" id="WP_006556974.1">
    <property type="nucleotide sequence ID" value="NZ_JH992939.1"/>
</dbReference>
<dbReference type="InterPro" id="IPR018145">
    <property type="entry name" value="CagE_TrbE_VirB_cntrl_dom"/>
</dbReference>
<dbReference type="GO" id="GO:0005524">
    <property type="term" value="F:ATP binding"/>
    <property type="evidence" value="ECO:0007669"/>
    <property type="project" value="UniProtKB-KW"/>
</dbReference>
<keyword evidence="2" id="KW-0547">Nucleotide-binding</keyword>
<dbReference type="SMART" id="SM00382">
    <property type="entry name" value="AAA"/>
    <property type="match status" value="1"/>
</dbReference>
<dbReference type="SUPFAM" id="SSF52540">
    <property type="entry name" value="P-loop containing nucleoside triphosphate hydrolases"/>
    <property type="match status" value="1"/>
</dbReference>
<dbReference type="Pfam" id="PF03135">
    <property type="entry name" value="CagE_TrbE_VirB"/>
    <property type="match status" value="1"/>
</dbReference>
<organism evidence="6 7">
    <name type="scientific">Veillonella seminalis ACS-216-V-Col6b</name>
    <dbReference type="NCBI Taxonomy" id="883156"/>
    <lineage>
        <taxon>Bacteria</taxon>
        <taxon>Bacillati</taxon>
        <taxon>Bacillota</taxon>
        <taxon>Negativicutes</taxon>
        <taxon>Veillonellales</taxon>
        <taxon>Veillonellaceae</taxon>
        <taxon>Veillonella</taxon>
    </lineage>
</organism>
<proteinExistence type="inferred from homology"/>
<dbReference type="Proteomes" id="UP000009891">
    <property type="component" value="Unassembled WGS sequence"/>
</dbReference>
<protein>
    <submittedName>
        <fullName evidence="6">VirB4 family type IV secretion/conjugal transfer ATPase</fullName>
    </submittedName>
</protein>
<comment type="similarity">
    <text evidence="1">Belongs to the TrbE/VirB4 family.</text>
</comment>
<dbReference type="Gene3D" id="3.40.50.300">
    <property type="entry name" value="P-loop containing nucleotide triphosphate hydrolases"/>
    <property type="match status" value="1"/>
</dbReference>
<evidence type="ECO:0000313" key="6">
    <source>
        <dbReference type="EMBL" id="EKU77373.1"/>
    </source>
</evidence>
<dbReference type="PANTHER" id="PTHR30121:SF12">
    <property type="entry name" value="TYPE IV SECRETION SYSTEM PROTEIN CAGE"/>
    <property type="match status" value="1"/>
</dbReference>
<dbReference type="Pfam" id="PF19044">
    <property type="entry name" value="P-loop_TraG"/>
    <property type="match status" value="2"/>
</dbReference>
<dbReference type="eggNOG" id="COG3451">
    <property type="taxonomic scope" value="Bacteria"/>
</dbReference>
<dbReference type="AlphaFoldDB" id="K9CZG1"/>
<feature type="coiled-coil region" evidence="4">
    <location>
        <begin position="123"/>
        <end position="178"/>
    </location>
</feature>
<evidence type="ECO:0000256" key="1">
    <source>
        <dbReference type="ARBA" id="ARBA00006512"/>
    </source>
</evidence>
<dbReference type="InterPro" id="IPR003593">
    <property type="entry name" value="AAA+_ATPase"/>
</dbReference>
<accession>K9CZG1</accession>
<comment type="caution">
    <text evidence="6">The sequence shown here is derived from an EMBL/GenBank/DDBJ whole genome shotgun (WGS) entry which is preliminary data.</text>
</comment>
<dbReference type="PATRIC" id="fig|883156.3.peg.2044"/>
<dbReference type="STRING" id="883156.HMPREF9282_02090"/>
<keyword evidence="4" id="KW-0175">Coiled coil</keyword>
<dbReference type="InterPro" id="IPR051162">
    <property type="entry name" value="T4SS_component"/>
</dbReference>
<evidence type="ECO:0000259" key="5">
    <source>
        <dbReference type="SMART" id="SM00382"/>
    </source>
</evidence>
<keyword evidence="7" id="KW-1185">Reference proteome</keyword>
<evidence type="ECO:0000313" key="7">
    <source>
        <dbReference type="Proteomes" id="UP000009891"/>
    </source>
</evidence>
<dbReference type="EMBL" id="AHAF01000023">
    <property type="protein sequence ID" value="EKU77373.1"/>
    <property type="molecule type" value="Genomic_DNA"/>
</dbReference>
<evidence type="ECO:0000256" key="3">
    <source>
        <dbReference type="ARBA" id="ARBA00022840"/>
    </source>
</evidence>
<dbReference type="InterPro" id="IPR027417">
    <property type="entry name" value="P-loop_NTPase"/>
</dbReference>
<evidence type="ECO:0000256" key="4">
    <source>
        <dbReference type="SAM" id="Coils"/>
    </source>
</evidence>
<reference evidence="6 7" key="1">
    <citation type="submission" date="2012-09" db="EMBL/GenBank/DDBJ databases">
        <title>The Genome Sequence of Veillonella ratti ACS-216-V-COL6B.</title>
        <authorList>
            <consortium name="The Broad Institute Genome Sequencing Platform"/>
            <person name="Earl A."/>
            <person name="Ward D."/>
            <person name="Feldgarden M."/>
            <person name="Gevers D."/>
            <person name="Saerens B."/>
            <person name="Vaneechoutte M."/>
            <person name="Walker B."/>
            <person name="Young S.K."/>
            <person name="Zeng Q."/>
            <person name="Gargeya S."/>
            <person name="Fitzgerald M."/>
            <person name="Haas B."/>
            <person name="Abouelleil A."/>
            <person name="Alvarado L."/>
            <person name="Arachchi H.M."/>
            <person name="Berlin A."/>
            <person name="Chapman S.B."/>
            <person name="Goldberg J."/>
            <person name="Griggs A."/>
            <person name="Gujja S."/>
            <person name="Hansen M."/>
            <person name="Howarth C."/>
            <person name="Imamovic A."/>
            <person name="Larimer J."/>
            <person name="McCowen C."/>
            <person name="Montmayeur A."/>
            <person name="Murphy C."/>
            <person name="Neiman D."/>
            <person name="Pearson M."/>
            <person name="Priest M."/>
            <person name="Roberts A."/>
            <person name="Saif S."/>
            <person name="Shea T."/>
            <person name="Sisk P."/>
            <person name="Sykes S."/>
            <person name="Wortman J."/>
            <person name="Nusbaum C."/>
            <person name="Birren B."/>
        </authorList>
    </citation>
    <scope>NUCLEOTIDE SEQUENCE [LARGE SCALE GENOMIC DNA]</scope>
    <source>
        <strain evidence="6 7">ACS-216-V-Col6b</strain>
    </source>
</reference>
<dbReference type="PANTHER" id="PTHR30121">
    <property type="entry name" value="UNCHARACTERIZED PROTEIN YJGR-RELATED"/>
    <property type="match status" value="1"/>
</dbReference>
<gene>
    <name evidence="6" type="ORF">HMPREF9282_02090</name>
</gene>